<dbReference type="EMBL" id="NIDF01000005">
    <property type="protein sequence ID" value="TYJ58353.1"/>
    <property type="molecule type" value="Genomic_DNA"/>
</dbReference>
<proteinExistence type="predicted"/>
<dbReference type="AlphaFoldDB" id="A0A5D3B843"/>
<protein>
    <submittedName>
        <fullName evidence="1">Uncharacterized protein</fullName>
    </submittedName>
</protein>
<accession>A0A5D3B843</accession>
<evidence type="ECO:0000313" key="2">
    <source>
        <dbReference type="Proteomes" id="UP000322245"/>
    </source>
</evidence>
<organism evidence="1 2">
    <name type="scientific">Cryptococcus floricola</name>
    <dbReference type="NCBI Taxonomy" id="2591691"/>
    <lineage>
        <taxon>Eukaryota</taxon>
        <taxon>Fungi</taxon>
        <taxon>Dikarya</taxon>
        <taxon>Basidiomycota</taxon>
        <taxon>Agaricomycotina</taxon>
        <taxon>Tremellomycetes</taxon>
        <taxon>Tremellales</taxon>
        <taxon>Cryptococcaceae</taxon>
        <taxon>Cryptococcus</taxon>
    </lineage>
</organism>
<evidence type="ECO:0000313" key="1">
    <source>
        <dbReference type="EMBL" id="TYJ58353.1"/>
    </source>
</evidence>
<dbReference type="Proteomes" id="UP000322245">
    <property type="component" value="Unassembled WGS sequence"/>
</dbReference>
<sequence length="196" mass="22110">MTSTTTFNSVVHMFGYPSSLTAFTSHWLPPLTTTTGFNMATAAMVLSAIALREMYSEANSLFWVSTLAEADVAFVRTEIFRNLYIFSSVIITSLDISRTFTQNHPYSASCWVIIRLAIVCACYSRIALLTKYRNQFPQGPERQTVPLRDDKISMDRVQRERKSGMKEPVGFWADVYGLVASWGAWKKRAVVEGILP</sequence>
<keyword evidence="2" id="KW-1185">Reference proteome</keyword>
<reference evidence="1 2" key="1">
    <citation type="submission" date="2017-05" db="EMBL/GenBank/DDBJ databases">
        <title>The Genome Sequence of Tsuchiyaea wingfieldii DSM 27421.</title>
        <authorList>
            <person name="Cuomo C."/>
            <person name="Passer A."/>
            <person name="Billmyre B."/>
            <person name="Heitman J."/>
        </authorList>
    </citation>
    <scope>NUCLEOTIDE SEQUENCE [LARGE SCALE GENOMIC DNA]</scope>
    <source>
        <strain evidence="1 2">DSM 27421</strain>
    </source>
</reference>
<gene>
    <name evidence="1" type="ORF">B9479_000899</name>
</gene>
<name>A0A5D3B843_9TREE</name>
<comment type="caution">
    <text evidence="1">The sequence shown here is derived from an EMBL/GenBank/DDBJ whole genome shotgun (WGS) entry which is preliminary data.</text>
</comment>